<organism evidence="1 2">
    <name type="scientific">Nocardia terpenica</name>
    <dbReference type="NCBI Taxonomy" id="455432"/>
    <lineage>
        <taxon>Bacteria</taxon>
        <taxon>Bacillati</taxon>
        <taxon>Actinomycetota</taxon>
        <taxon>Actinomycetes</taxon>
        <taxon>Mycobacteriales</taxon>
        <taxon>Nocardiaceae</taxon>
        <taxon>Nocardia</taxon>
    </lineage>
</organism>
<dbReference type="InterPro" id="IPR010310">
    <property type="entry name" value="T7SS_ESAT-6-like"/>
</dbReference>
<evidence type="ECO:0000313" key="1">
    <source>
        <dbReference type="EMBL" id="ATL70036.1"/>
    </source>
</evidence>
<reference evidence="1 2" key="1">
    <citation type="submission" date="2017-10" db="EMBL/GenBank/DDBJ databases">
        <title>Comparative genomics between pathogenic Norcardia.</title>
        <authorList>
            <person name="Zeng L."/>
        </authorList>
    </citation>
    <scope>NUCLEOTIDE SEQUENCE [LARGE SCALE GENOMIC DNA]</scope>
    <source>
        <strain evidence="1 2">NC_YFY_NT001</strain>
    </source>
</reference>
<protein>
    <recommendedName>
        <fullName evidence="3">WXG100 family type VII secretion target</fullName>
    </recommendedName>
</protein>
<sequence length="458" mass="46974">MVPTRSQLHGWNLGELLTASASVRTAGEQIEEAITTLKTQCANLPELKAWEGASHDAALAMFGRSGSQAAAFADIAAEIATTLDTAYHALNSIKGRIDTAVEAIENGPLWVSDAWVVLVRGNQPMDGEQGATIRRAQAAWQKVLNPLLLELSAADESAAQALVTADKDHGLGDFLPILGKPLDAAPNPGTAFGLTQQQRVQAEDAAVTVAAVTDEDTDGSHVKTVVMQDGSKNVITTTASYQPQPGDPADAHPGLGPTPGAKVQTATTYDPSGKVVGSVQTITEKDGTIRTNTSFPGKAFYSAQQKPGEQPKVELAIGPDGKPLDPAKQDVFFTHPYLTTVGGAVTGLDNRASSGKSMMMLNENEINSVKIGAKFAGPALGVATTLWDMSAARNAHDACVAGISGTLGTVGGTVAGTVGGMAGAEGGPLAVATAAGAGMAGTWIFGKIGEQVGQAICR</sequence>
<dbReference type="KEGG" id="ntp:CRH09_31480"/>
<dbReference type="GeneID" id="88361803"/>
<dbReference type="RefSeq" id="WP_098697034.1">
    <property type="nucleotide sequence ID" value="NZ_CP023778.1"/>
</dbReference>
<dbReference type="Pfam" id="PF06013">
    <property type="entry name" value="WXG100"/>
    <property type="match status" value="1"/>
</dbReference>
<dbReference type="SUPFAM" id="SSF140453">
    <property type="entry name" value="EsxAB dimer-like"/>
    <property type="match status" value="1"/>
</dbReference>
<dbReference type="EMBL" id="CP023778">
    <property type="protein sequence ID" value="ATL70036.1"/>
    <property type="molecule type" value="Genomic_DNA"/>
</dbReference>
<accession>A0A291RR70</accession>
<evidence type="ECO:0000313" key="2">
    <source>
        <dbReference type="Proteomes" id="UP000221961"/>
    </source>
</evidence>
<name>A0A291RR70_9NOCA</name>
<dbReference type="Proteomes" id="UP000221961">
    <property type="component" value="Chromosome"/>
</dbReference>
<dbReference type="AlphaFoldDB" id="A0A291RR70"/>
<evidence type="ECO:0008006" key="3">
    <source>
        <dbReference type="Google" id="ProtNLM"/>
    </source>
</evidence>
<gene>
    <name evidence="1" type="ORF">CRH09_31480</name>
</gene>
<dbReference type="InterPro" id="IPR036689">
    <property type="entry name" value="ESAT-6-like_sf"/>
</dbReference>
<dbReference type="Gene3D" id="1.10.287.1060">
    <property type="entry name" value="ESAT-6-like"/>
    <property type="match status" value="1"/>
</dbReference>
<proteinExistence type="predicted"/>